<dbReference type="Pfam" id="PF20168">
    <property type="entry name" value="PDS5"/>
    <property type="match status" value="1"/>
</dbReference>
<organism evidence="2 3">
    <name type="scientific">Molorchus minor</name>
    <dbReference type="NCBI Taxonomy" id="1323400"/>
    <lineage>
        <taxon>Eukaryota</taxon>
        <taxon>Metazoa</taxon>
        <taxon>Ecdysozoa</taxon>
        <taxon>Arthropoda</taxon>
        <taxon>Hexapoda</taxon>
        <taxon>Insecta</taxon>
        <taxon>Pterygota</taxon>
        <taxon>Neoptera</taxon>
        <taxon>Endopterygota</taxon>
        <taxon>Coleoptera</taxon>
        <taxon>Polyphaga</taxon>
        <taxon>Cucujiformia</taxon>
        <taxon>Chrysomeloidea</taxon>
        <taxon>Cerambycidae</taxon>
        <taxon>Lamiinae</taxon>
        <taxon>Monochamini</taxon>
        <taxon>Molorchus</taxon>
    </lineage>
</organism>
<gene>
    <name evidence="2" type="ORF">NQ317_011166</name>
</gene>
<reference evidence="2" key="1">
    <citation type="journal article" date="2023" name="Insect Mol. Biol.">
        <title>Genome sequencing provides insights into the evolution of gene families encoding plant cell wall-degrading enzymes in longhorned beetles.</title>
        <authorList>
            <person name="Shin N.R."/>
            <person name="Okamura Y."/>
            <person name="Kirsch R."/>
            <person name="Pauchet Y."/>
        </authorList>
    </citation>
    <scope>NUCLEOTIDE SEQUENCE</scope>
    <source>
        <strain evidence="2">MMC_N1</strain>
    </source>
</reference>
<sequence>MEGQHDSEENVRYQVVMAIVTTAGMISRVCKKKEALDKKFKIRKKLCQAWLLFIENILSDPDVPNATKSCNMDKDKILHGYYMAGIEDRLLSWRLLNTCLVPYQLPATERMKKLYHLLGTVDEHATKAFMELQKNQLCVMKLVLKMVRTAQNDLTRPQNCRKKMTPQSASPFKMSARTS</sequence>
<keyword evidence="3" id="KW-1185">Reference proteome</keyword>
<feature type="compositionally biased region" description="Polar residues" evidence="1">
    <location>
        <begin position="165"/>
        <end position="179"/>
    </location>
</feature>
<dbReference type="Proteomes" id="UP001162164">
    <property type="component" value="Unassembled WGS sequence"/>
</dbReference>
<feature type="region of interest" description="Disordered" evidence="1">
    <location>
        <begin position="155"/>
        <end position="179"/>
    </location>
</feature>
<dbReference type="EMBL" id="JAPWTJ010002298">
    <property type="protein sequence ID" value="KAJ8966752.1"/>
    <property type="molecule type" value="Genomic_DNA"/>
</dbReference>
<evidence type="ECO:0000313" key="2">
    <source>
        <dbReference type="EMBL" id="KAJ8966752.1"/>
    </source>
</evidence>
<evidence type="ECO:0000313" key="3">
    <source>
        <dbReference type="Proteomes" id="UP001162164"/>
    </source>
</evidence>
<comment type="caution">
    <text evidence="2">The sequence shown here is derived from an EMBL/GenBank/DDBJ whole genome shotgun (WGS) entry which is preliminary data.</text>
</comment>
<proteinExistence type="predicted"/>
<protein>
    <submittedName>
        <fullName evidence="2">Uncharacterized protein</fullName>
    </submittedName>
</protein>
<evidence type="ECO:0000256" key="1">
    <source>
        <dbReference type="SAM" id="MobiDB-lite"/>
    </source>
</evidence>
<name>A0ABQ9IVB0_9CUCU</name>
<accession>A0ABQ9IVB0</accession>